<dbReference type="EMBL" id="LR536450">
    <property type="protein sequence ID" value="VFU07688.1"/>
    <property type="molecule type" value="Genomic_DNA"/>
</dbReference>
<organism evidence="1 2">
    <name type="scientific">Methylocella tundrae</name>
    <dbReference type="NCBI Taxonomy" id="227605"/>
    <lineage>
        <taxon>Bacteria</taxon>
        <taxon>Pseudomonadati</taxon>
        <taxon>Pseudomonadota</taxon>
        <taxon>Alphaproteobacteria</taxon>
        <taxon>Hyphomicrobiales</taxon>
        <taxon>Beijerinckiaceae</taxon>
        <taxon>Methylocella</taxon>
    </lineage>
</organism>
<dbReference type="KEGG" id="mtun:MTUNDRAET4_0795"/>
<gene>
    <name evidence="1" type="ORF">MTUNDRAET4_0795</name>
</gene>
<evidence type="ECO:0000313" key="2">
    <source>
        <dbReference type="Proteomes" id="UP000294360"/>
    </source>
</evidence>
<evidence type="ECO:0000313" key="1">
    <source>
        <dbReference type="EMBL" id="VFU07688.1"/>
    </source>
</evidence>
<name>A0A4U8YV87_METTU</name>
<dbReference type="Proteomes" id="UP000294360">
    <property type="component" value="Chromosome"/>
</dbReference>
<reference evidence="1 2" key="1">
    <citation type="submission" date="2019-03" db="EMBL/GenBank/DDBJ databases">
        <authorList>
            <person name="Kox A.R. M."/>
        </authorList>
    </citation>
    <scope>NUCLEOTIDE SEQUENCE [LARGE SCALE GENOMIC DNA]</scope>
    <source>
        <strain evidence="1">MTUNDRAET4 annotated genome</strain>
    </source>
</reference>
<protein>
    <submittedName>
        <fullName evidence="1">Uncharacterized protein</fullName>
    </submittedName>
</protein>
<proteinExistence type="predicted"/>
<dbReference type="AlphaFoldDB" id="A0A4U8YV87"/>
<sequence>MSEILENFISFLQLHNGSAFHASKTHGIALTERGDPHRRGS</sequence>
<accession>A0A4U8YV87</accession>